<proteinExistence type="predicted"/>
<feature type="domain" description="Aminotransferase class V" evidence="2">
    <location>
        <begin position="15"/>
        <end position="345"/>
    </location>
</feature>
<dbReference type="AlphaFoldDB" id="A0A0F7JYB0"/>
<evidence type="ECO:0000256" key="1">
    <source>
        <dbReference type="ARBA" id="ARBA00022898"/>
    </source>
</evidence>
<keyword evidence="3" id="KW-0032">Aminotransferase</keyword>
<dbReference type="SUPFAM" id="SSF53383">
    <property type="entry name" value="PLP-dependent transferases"/>
    <property type="match status" value="1"/>
</dbReference>
<dbReference type="InterPro" id="IPR000192">
    <property type="entry name" value="Aminotrans_V_dom"/>
</dbReference>
<keyword evidence="1" id="KW-0663">Pyridoxal phosphate</keyword>
<evidence type="ECO:0000313" key="4">
    <source>
        <dbReference type="Proteomes" id="UP000034410"/>
    </source>
</evidence>
<dbReference type="PANTHER" id="PTHR43586">
    <property type="entry name" value="CYSTEINE DESULFURASE"/>
    <property type="match status" value="1"/>
</dbReference>
<reference evidence="3 4" key="1">
    <citation type="journal article" date="2015" name="Genome Announc.">
        <title>Complete Genome Sequence of Sedimenticola thiotaurini Strain SIP-G1, a Polyphosphate- and Polyhydroxyalkanoate-Accumulating Sulfur-Oxidizing Gammaproteobacterium Isolated from Salt Marsh Sediments.</title>
        <authorList>
            <person name="Flood B.E."/>
            <person name="Jones D.S."/>
            <person name="Bailey J.V."/>
        </authorList>
    </citation>
    <scope>NUCLEOTIDE SEQUENCE [LARGE SCALE GENOMIC DNA]</scope>
    <source>
        <strain evidence="3 4">SIP-G1</strain>
    </source>
</reference>
<evidence type="ECO:0000259" key="2">
    <source>
        <dbReference type="Pfam" id="PF00266"/>
    </source>
</evidence>
<organism evidence="3 4">
    <name type="scientific">Sedimenticola thiotaurini</name>
    <dbReference type="NCBI Taxonomy" id="1543721"/>
    <lineage>
        <taxon>Bacteria</taxon>
        <taxon>Pseudomonadati</taxon>
        <taxon>Pseudomonadota</taxon>
        <taxon>Gammaproteobacteria</taxon>
        <taxon>Chromatiales</taxon>
        <taxon>Sedimenticolaceae</taxon>
        <taxon>Sedimenticola</taxon>
    </lineage>
</organism>
<sequence>MKDEKNLFGLQDDLIYLNHAAVAPWPRCTAEAVKQFADENSSLGATHYLQWMETERQLRANLAWLINASSLDDISIQKSTSEALSTIAHGLEWQAGQNVVFLKQEFPSNRVVWQSLARYGVEARIIEPGPEQTPETALLAACDENTRLISVSSVQYATGLRMDLESIGRYCRERQILFCVDAIQSLGALAFDVNRIAADFVVADGHKWMLGPEGVALLYTARNIREQLKLHQFGWHMLAAAGDYDSLETTPASSGQRFECGSPNMLGIHALNSSISLIKEIGLEQIEAAILGNTDLLIHLIAEHDQLQLTSSPEQHRRSGIVTFRVTFGDHEQVYRELMQRRVICAPRGGGIRFSPHFYTGEQKLYDAMQIVTEIINK</sequence>
<dbReference type="PANTHER" id="PTHR43586:SF15">
    <property type="entry name" value="BLR3095 PROTEIN"/>
    <property type="match status" value="1"/>
</dbReference>
<dbReference type="InterPro" id="IPR015421">
    <property type="entry name" value="PyrdxlP-dep_Trfase_major"/>
</dbReference>
<dbReference type="Proteomes" id="UP000034410">
    <property type="component" value="Chromosome"/>
</dbReference>
<dbReference type="GO" id="GO:0008483">
    <property type="term" value="F:transaminase activity"/>
    <property type="evidence" value="ECO:0007669"/>
    <property type="project" value="UniProtKB-KW"/>
</dbReference>
<dbReference type="InterPro" id="IPR015424">
    <property type="entry name" value="PyrdxlP-dep_Trfase"/>
</dbReference>
<dbReference type="PATRIC" id="fig|1543721.4.peg.800"/>
<evidence type="ECO:0000313" key="3">
    <source>
        <dbReference type="EMBL" id="AKH19633.1"/>
    </source>
</evidence>
<protein>
    <submittedName>
        <fullName evidence="3">Class V aminotransferase</fullName>
    </submittedName>
</protein>
<dbReference type="Pfam" id="PF00266">
    <property type="entry name" value="Aminotran_5"/>
    <property type="match status" value="1"/>
</dbReference>
<dbReference type="OrthoDB" id="9812626at2"/>
<dbReference type="EMBL" id="CP011412">
    <property type="protein sequence ID" value="AKH19633.1"/>
    <property type="molecule type" value="Genomic_DNA"/>
</dbReference>
<keyword evidence="3" id="KW-0808">Transferase</keyword>
<dbReference type="Gene3D" id="3.90.1150.10">
    <property type="entry name" value="Aspartate Aminotransferase, domain 1"/>
    <property type="match status" value="1"/>
</dbReference>
<dbReference type="InterPro" id="IPR015422">
    <property type="entry name" value="PyrdxlP-dep_Trfase_small"/>
</dbReference>
<dbReference type="Gene3D" id="3.40.640.10">
    <property type="entry name" value="Type I PLP-dependent aspartate aminotransferase-like (Major domain)"/>
    <property type="match status" value="1"/>
</dbReference>
<dbReference type="RefSeq" id="WP_046858569.1">
    <property type="nucleotide sequence ID" value="NZ_CP011412.1"/>
</dbReference>
<keyword evidence="4" id="KW-1185">Reference proteome</keyword>
<name>A0A0F7JYB0_9GAMM</name>
<accession>A0A0F7JYB0</accession>
<dbReference type="KEGG" id="seds:AAY24_03825"/>
<gene>
    <name evidence="3" type="ORF">AAY24_03825</name>
</gene>